<dbReference type="HOGENOM" id="CLU_023205_0_1_0"/>
<dbReference type="PRINTS" id="PR00069">
    <property type="entry name" value="ALDKETRDTASE"/>
</dbReference>
<dbReference type="InterPro" id="IPR018170">
    <property type="entry name" value="Aldo/ket_reductase_CS"/>
</dbReference>
<dbReference type="Proteomes" id="UP000008922">
    <property type="component" value="Chromosome"/>
</dbReference>
<sequence length="282" mass="32451">MDTLTLQSTIRMNNGVEIPRFGLGTFQSKAGEETYNAVRWALEMGYRHIDTAALYGNEEDVGRAIADSGIPREEIFLVTKVWNDDQGYESTLRALEASLRHLKTDYVDLYLIHWPVKGLRHETWKAMVEIYKQGKARAVGVSNYTIRHLEELLSNTELVPAANQIEFSPFLYRKALLEYCVQHGIVVEAYSPLARAQKLEDPRLTAMAQKYGKTPAQIALRWALQHDLVVIPKSVRKERILENASIFDFELSAEDMAEMDTWNEDYWTISESYNPECSPRWE</sequence>
<dbReference type="STRING" id="926569.ANT_26770"/>
<dbReference type="AlphaFoldDB" id="E8N0F4"/>
<keyword evidence="9" id="KW-1185">Reference proteome</keyword>
<dbReference type="eggNOG" id="COG0656">
    <property type="taxonomic scope" value="Bacteria"/>
</dbReference>
<evidence type="ECO:0000256" key="3">
    <source>
        <dbReference type="ARBA" id="ARBA00023002"/>
    </source>
</evidence>
<dbReference type="FunFam" id="3.20.20.100:FF:000015">
    <property type="entry name" value="Oxidoreductase, aldo/keto reductase family"/>
    <property type="match status" value="1"/>
</dbReference>
<evidence type="ECO:0000256" key="6">
    <source>
        <dbReference type="PIRSR" id="PIRSR000097-3"/>
    </source>
</evidence>
<evidence type="ECO:0000256" key="1">
    <source>
        <dbReference type="ARBA" id="ARBA00007905"/>
    </source>
</evidence>
<dbReference type="RefSeq" id="WP_013561055.1">
    <property type="nucleotide sequence ID" value="NC_014960.1"/>
</dbReference>
<dbReference type="PROSITE" id="PS00062">
    <property type="entry name" value="ALDOKETO_REDUCTASE_2"/>
    <property type="match status" value="1"/>
</dbReference>
<feature type="domain" description="NADP-dependent oxidoreductase" evidence="7">
    <location>
        <begin position="22"/>
        <end position="262"/>
    </location>
</feature>
<gene>
    <name evidence="8" type="ordered locus">ANT_26770</name>
</gene>
<accession>E8N0F4</accession>
<keyword evidence="3" id="KW-0560">Oxidoreductase</keyword>
<dbReference type="PANTHER" id="PTHR43827">
    <property type="entry name" value="2,5-DIKETO-D-GLUCONIC ACID REDUCTASE"/>
    <property type="match status" value="1"/>
</dbReference>
<dbReference type="EMBL" id="AP012029">
    <property type="protein sequence ID" value="BAJ64703.1"/>
    <property type="molecule type" value="Genomic_DNA"/>
</dbReference>
<reference evidence="8 9" key="1">
    <citation type="submission" date="2010-12" db="EMBL/GenBank/DDBJ databases">
        <title>Whole genome sequence of Anaerolinea thermophila UNI-1.</title>
        <authorList>
            <person name="Narita-Yamada S."/>
            <person name="Kishi E."/>
            <person name="Watanabe Y."/>
            <person name="Takasaki K."/>
            <person name="Ankai A."/>
            <person name="Oguchi A."/>
            <person name="Fukui S."/>
            <person name="Takahashi M."/>
            <person name="Yashiro I."/>
            <person name="Hosoyama A."/>
            <person name="Sekiguchi Y."/>
            <person name="Hanada S."/>
            <person name="Fujita N."/>
        </authorList>
    </citation>
    <scope>NUCLEOTIDE SEQUENCE [LARGE SCALE GENOMIC DNA]</scope>
    <source>
        <strain evidence="9">DSM 14523 / JCM 11388 / NBRC 100420 / UNI-1</strain>
    </source>
</reference>
<dbReference type="FunCoup" id="E8N0F4">
    <property type="interactions" value="258"/>
</dbReference>
<dbReference type="PANTHER" id="PTHR43827:SF3">
    <property type="entry name" value="NADP-DEPENDENT OXIDOREDUCTASE DOMAIN-CONTAINING PROTEIN"/>
    <property type="match status" value="1"/>
</dbReference>
<dbReference type="GO" id="GO:0016616">
    <property type="term" value="F:oxidoreductase activity, acting on the CH-OH group of donors, NAD or NADP as acceptor"/>
    <property type="evidence" value="ECO:0007669"/>
    <property type="project" value="UniProtKB-ARBA"/>
</dbReference>
<dbReference type="InParanoid" id="E8N0F4"/>
<dbReference type="SUPFAM" id="SSF51430">
    <property type="entry name" value="NAD(P)-linked oxidoreductase"/>
    <property type="match status" value="1"/>
</dbReference>
<dbReference type="OrthoDB" id="9804790at2"/>
<dbReference type="Pfam" id="PF00248">
    <property type="entry name" value="Aldo_ket_red"/>
    <property type="match status" value="1"/>
</dbReference>
<dbReference type="CDD" id="cd19071">
    <property type="entry name" value="AKR_AKR1-5-like"/>
    <property type="match status" value="1"/>
</dbReference>
<evidence type="ECO:0000256" key="4">
    <source>
        <dbReference type="PIRSR" id="PIRSR000097-1"/>
    </source>
</evidence>
<protein>
    <submittedName>
        <fullName evidence="8">Oxidoreductase</fullName>
    </submittedName>
</protein>
<evidence type="ECO:0000259" key="7">
    <source>
        <dbReference type="Pfam" id="PF00248"/>
    </source>
</evidence>
<dbReference type="InterPro" id="IPR023210">
    <property type="entry name" value="NADP_OxRdtase_dom"/>
</dbReference>
<comment type="similarity">
    <text evidence="1">Belongs to the aldo/keto reductase family.</text>
</comment>
<dbReference type="Gene3D" id="3.20.20.100">
    <property type="entry name" value="NADP-dependent oxidoreductase domain"/>
    <property type="match status" value="1"/>
</dbReference>
<dbReference type="KEGG" id="atm:ANT_26770"/>
<evidence type="ECO:0000313" key="8">
    <source>
        <dbReference type="EMBL" id="BAJ64703.1"/>
    </source>
</evidence>
<evidence type="ECO:0000256" key="5">
    <source>
        <dbReference type="PIRSR" id="PIRSR000097-2"/>
    </source>
</evidence>
<feature type="binding site" evidence="5">
    <location>
        <position position="113"/>
    </location>
    <ligand>
        <name>substrate</name>
    </ligand>
</feature>
<proteinExistence type="inferred from homology"/>
<organism evidence="8 9">
    <name type="scientific">Anaerolinea thermophila (strain DSM 14523 / JCM 11388 / NBRC 100420 / UNI-1)</name>
    <dbReference type="NCBI Taxonomy" id="926569"/>
    <lineage>
        <taxon>Bacteria</taxon>
        <taxon>Bacillati</taxon>
        <taxon>Chloroflexota</taxon>
        <taxon>Anaerolineae</taxon>
        <taxon>Anaerolineales</taxon>
        <taxon>Anaerolineaceae</taxon>
        <taxon>Anaerolinea</taxon>
    </lineage>
</organism>
<feature type="active site" description="Proton donor" evidence="4">
    <location>
        <position position="55"/>
    </location>
</feature>
<name>E8N0F4_ANATU</name>
<dbReference type="PROSITE" id="PS00798">
    <property type="entry name" value="ALDOKETO_REDUCTASE_1"/>
    <property type="match status" value="1"/>
</dbReference>
<dbReference type="InterPro" id="IPR036812">
    <property type="entry name" value="NAD(P)_OxRdtase_dom_sf"/>
</dbReference>
<keyword evidence="2" id="KW-0521">NADP</keyword>
<dbReference type="InterPro" id="IPR020471">
    <property type="entry name" value="AKR"/>
</dbReference>
<evidence type="ECO:0000313" key="9">
    <source>
        <dbReference type="Proteomes" id="UP000008922"/>
    </source>
</evidence>
<evidence type="ECO:0000256" key="2">
    <source>
        <dbReference type="ARBA" id="ARBA00022857"/>
    </source>
</evidence>
<dbReference type="PIRSF" id="PIRSF000097">
    <property type="entry name" value="AKR"/>
    <property type="match status" value="1"/>
</dbReference>
<feature type="site" description="Lowers pKa of active site Tyr" evidence="6">
    <location>
        <position position="80"/>
    </location>
</feature>